<dbReference type="AlphaFoldDB" id="A0A382MDQ2"/>
<name>A0A382MDQ2_9ZZZZ</name>
<organism evidence="2">
    <name type="scientific">marine metagenome</name>
    <dbReference type="NCBI Taxonomy" id="408172"/>
    <lineage>
        <taxon>unclassified sequences</taxon>
        <taxon>metagenomes</taxon>
        <taxon>ecological metagenomes</taxon>
    </lineage>
</organism>
<evidence type="ECO:0000259" key="1">
    <source>
        <dbReference type="Pfam" id="PF16363"/>
    </source>
</evidence>
<proteinExistence type="predicted"/>
<dbReference type="SUPFAM" id="SSF51735">
    <property type="entry name" value="NAD(P)-binding Rossmann-fold domains"/>
    <property type="match status" value="1"/>
</dbReference>
<evidence type="ECO:0000313" key="2">
    <source>
        <dbReference type="EMBL" id="SVC47019.1"/>
    </source>
</evidence>
<gene>
    <name evidence="2" type="ORF">METZ01_LOCUS299873</name>
</gene>
<feature type="domain" description="NAD(P)-binding" evidence="1">
    <location>
        <begin position="7"/>
        <end position="49"/>
    </location>
</feature>
<protein>
    <recommendedName>
        <fullName evidence="1">NAD(P)-binding domain-containing protein</fullName>
    </recommendedName>
</protein>
<accession>A0A382MDQ2</accession>
<dbReference type="InterPro" id="IPR016040">
    <property type="entry name" value="NAD(P)-bd_dom"/>
</dbReference>
<feature type="non-terminal residue" evidence="2">
    <location>
        <position position="1"/>
    </location>
</feature>
<dbReference type="Gene3D" id="3.40.50.720">
    <property type="entry name" value="NAD(P)-binding Rossmann-like Domain"/>
    <property type="match status" value="1"/>
</dbReference>
<reference evidence="2" key="1">
    <citation type="submission" date="2018-05" db="EMBL/GenBank/DDBJ databases">
        <authorList>
            <person name="Lanie J.A."/>
            <person name="Ng W.-L."/>
            <person name="Kazmierczak K.M."/>
            <person name="Andrzejewski T.M."/>
            <person name="Davidsen T.M."/>
            <person name="Wayne K.J."/>
            <person name="Tettelin H."/>
            <person name="Glass J.I."/>
            <person name="Rusch D."/>
            <person name="Podicherti R."/>
            <person name="Tsui H.-C.T."/>
            <person name="Winkler M.E."/>
        </authorList>
    </citation>
    <scope>NUCLEOTIDE SEQUENCE</scope>
</reference>
<dbReference type="InterPro" id="IPR036291">
    <property type="entry name" value="NAD(P)-bd_dom_sf"/>
</dbReference>
<dbReference type="EMBL" id="UINC01092975">
    <property type="protein sequence ID" value="SVC47019.1"/>
    <property type="molecule type" value="Genomic_DNA"/>
</dbReference>
<dbReference type="Pfam" id="PF16363">
    <property type="entry name" value="GDP_Man_Dehyd"/>
    <property type="match status" value="1"/>
</dbReference>
<feature type="non-terminal residue" evidence="2">
    <location>
        <position position="54"/>
    </location>
</feature>
<sequence length="54" mass="6110">MKKKTFLVTGGTGFIGSNICKLLLKKNYNVKIFDNNFRGSSSKIVNIKKKVKFI</sequence>